<comment type="caution">
    <text evidence="7">The sequence shown here is derived from an EMBL/GenBank/DDBJ whole genome shotgun (WGS) entry which is preliminary data.</text>
</comment>
<dbReference type="Proteomes" id="UP001144323">
    <property type="component" value="Unassembled WGS sequence"/>
</dbReference>
<dbReference type="RefSeq" id="WP_281805280.1">
    <property type="nucleotide sequence ID" value="NZ_BSEC01000001.1"/>
</dbReference>
<dbReference type="PROSITE" id="PS00397">
    <property type="entry name" value="RECOMBINASES_1"/>
    <property type="match status" value="1"/>
</dbReference>
<evidence type="ECO:0000256" key="4">
    <source>
        <dbReference type="PIRSR" id="PIRSR606118-50"/>
    </source>
</evidence>
<dbReference type="SMART" id="SM00857">
    <property type="entry name" value="Resolvase"/>
    <property type="match status" value="1"/>
</dbReference>
<evidence type="ECO:0000256" key="5">
    <source>
        <dbReference type="PROSITE-ProRule" id="PRU10137"/>
    </source>
</evidence>
<proteinExistence type="predicted"/>
<keyword evidence="3" id="KW-0233">DNA recombination</keyword>
<dbReference type="InterPro" id="IPR011109">
    <property type="entry name" value="DNA_bind_recombinase_dom"/>
</dbReference>
<evidence type="ECO:0000313" key="7">
    <source>
        <dbReference type="EMBL" id="GLI94978.1"/>
    </source>
</evidence>
<feature type="active site" description="O-(5'-phospho-DNA)-serine intermediate" evidence="4 5">
    <location>
        <position position="13"/>
    </location>
</feature>
<dbReference type="EMBL" id="BSEC01000001">
    <property type="protein sequence ID" value="GLI94978.1"/>
    <property type="molecule type" value="Genomic_DNA"/>
</dbReference>
<dbReference type="AlphaFoldDB" id="A0A9W6GXN6"/>
<dbReference type="InterPro" id="IPR038109">
    <property type="entry name" value="DNA_bind_recomb_sf"/>
</dbReference>
<reference evidence="7" key="1">
    <citation type="journal article" date="2023" name="Int. J. Syst. Evol. Microbiol.">
        <title>Methylocystis iwaonis sp. nov., a type II methane-oxidizing bacterium from surface soil of a rice paddy field in Japan, and emended description of the genus Methylocystis (ex Whittenbury et al. 1970) Bowman et al. 1993.</title>
        <authorList>
            <person name="Kaise H."/>
            <person name="Sawadogo J.B."/>
            <person name="Alam M.S."/>
            <person name="Ueno C."/>
            <person name="Dianou D."/>
            <person name="Shinjo R."/>
            <person name="Asakawa S."/>
        </authorList>
    </citation>
    <scope>NUCLEOTIDE SEQUENCE</scope>
    <source>
        <strain evidence="7">LMG27198</strain>
    </source>
</reference>
<dbReference type="PROSITE" id="PS51736">
    <property type="entry name" value="RECOMBINASES_3"/>
    <property type="match status" value="1"/>
</dbReference>
<keyword evidence="1" id="KW-0229">DNA integration</keyword>
<dbReference type="InterPro" id="IPR006119">
    <property type="entry name" value="Resolv_N"/>
</dbReference>
<dbReference type="InterPro" id="IPR050639">
    <property type="entry name" value="SSR_resolvase"/>
</dbReference>
<name>A0A9W6GXN6_9HYPH</name>
<dbReference type="GO" id="GO:0000150">
    <property type="term" value="F:DNA strand exchange activity"/>
    <property type="evidence" value="ECO:0007669"/>
    <property type="project" value="InterPro"/>
</dbReference>
<dbReference type="GO" id="GO:0015074">
    <property type="term" value="P:DNA integration"/>
    <property type="evidence" value="ECO:0007669"/>
    <property type="project" value="UniProtKB-KW"/>
</dbReference>
<dbReference type="SUPFAM" id="SSF53041">
    <property type="entry name" value="Resolvase-like"/>
    <property type="match status" value="1"/>
</dbReference>
<gene>
    <name evidence="7" type="ORF">LMG27198_39700</name>
</gene>
<dbReference type="Pfam" id="PF00239">
    <property type="entry name" value="Resolvase"/>
    <property type="match status" value="1"/>
</dbReference>
<keyword evidence="2" id="KW-0238">DNA-binding</keyword>
<evidence type="ECO:0000256" key="2">
    <source>
        <dbReference type="ARBA" id="ARBA00023125"/>
    </source>
</evidence>
<feature type="domain" description="Resolvase/invertase-type recombinase catalytic" evidence="6">
    <location>
        <begin position="5"/>
        <end position="141"/>
    </location>
</feature>
<dbReference type="InterPro" id="IPR006118">
    <property type="entry name" value="Recombinase_CS"/>
</dbReference>
<dbReference type="PANTHER" id="PTHR30461">
    <property type="entry name" value="DNA-INVERTASE FROM LAMBDOID PROPHAGE"/>
    <property type="match status" value="1"/>
</dbReference>
<dbReference type="Pfam" id="PF07508">
    <property type="entry name" value="Recombinase"/>
    <property type="match status" value="1"/>
</dbReference>
<dbReference type="InterPro" id="IPR036162">
    <property type="entry name" value="Resolvase-like_N_sf"/>
</dbReference>
<dbReference type="CDD" id="cd00338">
    <property type="entry name" value="Ser_Recombinase"/>
    <property type="match status" value="1"/>
</dbReference>
<accession>A0A9W6GXN6</accession>
<evidence type="ECO:0000256" key="3">
    <source>
        <dbReference type="ARBA" id="ARBA00023172"/>
    </source>
</evidence>
<evidence type="ECO:0000259" key="6">
    <source>
        <dbReference type="PROSITE" id="PS51736"/>
    </source>
</evidence>
<dbReference type="PANTHER" id="PTHR30461:SF2">
    <property type="entry name" value="SERINE RECOMBINASE PINE-RELATED"/>
    <property type="match status" value="1"/>
</dbReference>
<dbReference type="Gene3D" id="3.90.1750.20">
    <property type="entry name" value="Putative Large Serine Recombinase, Chain B, Domain 2"/>
    <property type="match status" value="1"/>
</dbReference>
<protein>
    <submittedName>
        <fullName evidence="7">Resolvase</fullName>
    </submittedName>
</protein>
<evidence type="ECO:0000256" key="1">
    <source>
        <dbReference type="ARBA" id="ARBA00022908"/>
    </source>
</evidence>
<dbReference type="GO" id="GO:0003677">
    <property type="term" value="F:DNA binding"/>
    <property type="evidence" value="ECO:0007669"/>
    <property type="project" value="UniProtKB-KW"/>
</dbReference>
<organism evidence="7 8">
    <name type="scientific">Methylocystis echinoides</name>
    <dbReference type="NCBI Taxonomy" id="29468"/>
    <lineage>
        <taxon>Bacteria</taxon>
        <taxon>Pseudomonadati</taxon>
        <taxon>Pseudomonadota</taxon>
        <taxon>Alphaproteobacteria</taxon>
        <taxon>Hyphomicrobiales</taxon>
        <taxon>Methylocystaceae</taxon>
        <taxon>Methylocystis</taxon>
    </lineage>
</organism>
<keyword evidence="8" id="KW-1185">Reference proteome</keyword>
<dbReference type="Gene3D" id="3.40.50.1390">
    <property type="entry name" value="Resolvase, N-terminal catalytic domain"/>
    <property type="match status" value="1"/>
</dbReference>
<evidence type="ECO:0000313" key="8">
    <source>
        <dbReference type="Proteomes" id="UP001144323"/>
    </source>
</evidence>
<sequence length="227" mass="24681">MAQGNFVAYLRVSTAKQGQSGLGLDAQQRAVESYLNGGDWSLVATFVEIESGKRDDRPKLQEALEACKLYGATLVIARLDRLSRDAHFLLGLLKSGVKFVCCDMPQADSFMVGIMAQLAQKERELISERTKAALQSAKARGVKLGGDRGTFQEVAIAGRVKGNEAIVREADERAERLSKLIGELQGRGLSLNAIARELDQRGIPSARGGRWTATSVRNVLRRLAQPA</sequence>